<feature type="region of interest" description="Disordered" evidence="1">
    <location>
        <begin position="1"/>
        <end position="95"/>
    </location>
</feature>
<feature type="compositionally biased region" description="Low complexity" evidence="1">
    <location>
        <begin position="65"/>
        <end position="75"/>
    </location>
</feature>
<dbReference type="AlphaFoldDB" id="A0A1I8AF70"/>
<sequence length="95" mass="10017">DRTSGASVATTRTRRSPSQKAKTDRSRETSCGVERVGGGGVTEADAKVKGEIDRPQNQIGGSLGAASRDSSPSRSAKADVDKRTMDKNGYKFKSV</sequence>
<feature type="compositionally biased region" description="Basic and acidic residues" evidence="1">
    <location>
        <begin position="76"/>
        <end position="89"/>
    </location>
</feature>
<proteinExistence type="predicted"/>
<evidence type="ECO:0000256" key="1">
    <source>
        <dbReference type="SAM" id="MobiDB-lite"/>
    </source>
</evidence>
<reference evidence="3" key="1">
    <citation type="submission" date="2016-11" db="UniProtKB">
        <authorList>
            <consortium name="WormBaseParasite"/>
        </authorList>
    </citation>
    <scope>IDENTIFICATION</scope>
</reference>
<accession>A0A1I8AF70</accession>
<feature type="compositionally biased region" description="Basic and acidic residues" evidence="1">
    <location>
        <begin position="44"/>
        <end position="54"/>
    </location>
</feature>
<dbReference type="Proteomes" id="UP000095287">
    <property type="component" value="Unplaced"/>
</dbReference>
<evidence type="ECO:0000313" key="3">
    <source>
        <dbReference type="WBParaSite" id="L893_g4838.t1"/>
    </source>
</evidence>
<name>A0A1I8AF70_9BILA</name>
<feature type="compositionally biased region" description="Polar residues" evidence="1">
    <location>
        <begin position="1"/>
        <end position="11"/>
    </location>
</feature>
<dbReference type="WBParaSite" id="L893_g4838.t1">
    <property type="protein sequence ID" value="L893_g4838.t1"/>
    <property type="gene ID" value="L893_g4838"/>
</dbReference>
<keyword evidence="2" id="KW-1185">Reference proteome</keyword>
<organism evidence="2 3">
    <name type="scientific">Steinernema glaseri</name>
    <dbReference type="NCBI Taxonomy" id="37863"/>
    <lineage>
        <taxon>Eukaryota</taxon>
        <taxon>Metazoa</taxon>
        <taxon>Ecdysozoa</taxon>
        <taxon>Nematoda</taxon>
        <taxon>Chromadorea</taxon>
        <taxon>Rhabditida</taxon>
        <taxon>Tylenchina</taxon>
        <taxon>Panagrolaimomorpha</taxon>
        <taxon>Strongyloidoidea</taxon>
        <taxon>Steinernematidae</taxon>
        <taxon>Steinernema</taxon>
    </lineage>
</organism>
<evidence type="ECO:0000313" key="2">
    <source>
        <dbReference type="Proteomes" id="UP000095287"/>
    </source>
</evidence>
<protein>
    <submittedName>
        <fullName evidence="3">Microtubule-associated protein Jupiter</fullName>
    </submittedName>
</protein>